<dbReference type="PANTHER" id="PTHR33695">
    <property type="entry name" value="LIPOPROTEIN SIGNAL PEPTIDASE"/>
    <property type="match status" value="1"/>
</dbReference>
<feature type="transmembrane region" description="Helical" evidence="9">
    <location>
        <begin position="36"/>
        <end position="58"/>
    </location>
</feature>
<evidence type="ECO:0000256" key="1">
    <source>
        <dbReference type="ARBA" id="ARBA00006139"/>
    </source>
</evidence>
<sequence>MENCIKTTDMSSQRHTVEEPAPVGQWQRVSVPISRVIAYISLAVVGGGVDLWTKSVMFAWRGLPGQRSPYWLIDGVFGVETAVNLGAVFGIGAGKGTAFAALSVVAAIGILAWLFYFGAARSWWMTISLGMVSGGIIGNLYDRLGLWWDASMPIEWQSGVRDWILFRIQGVPFFDPWPNFNIADSLLVVGAAMLIWQSFTVDVQSPGQDADTANVES</sequence>
<comment type="catalytic activity">
    <reaction evidence="9">
        <text>Release of signal peptides from bacterial membrane prolipoproteins. Hydrolyzes -Xaa-Yaa-Zaa-|-(S,diacylglyceryl)Cys-, in which Xaa is hydrophobic (preferably Leu), and Yaa (Ala or Ser) and Zaa (Gly or Ala) have small, neutral side chains.</text>
        <dbReference type="EC" id="3.4.23.36"/>
    </reaction>
</comment>
<protein>
    <recommendedName>
        <fullName evidence="9">Lipoprotein signal peptidase</fullName>
        <ecNumber evidence="9">3.4.23.36</ecNumber>
    </recommendedName>
    <alternativeName>
        <fullName evidence="9">Prolipoprotein signal peptidase</fullName>
    </alternativeName>
    <alternativeName>
        <fullName evidence="9">Signal peptidase II</fullName>
        <shortName evidence="9">SPase II</shortName>
    </alternativeName>
</protein>
<evidence type="ECO:0000313" key="11">
    <source>
        <dbReference type="EMBL" id="TWT71064.1"/>
    </source>
</evidence>
<feature type="active site" evidence="9">
    <location>
        <position position="162"/>
    </location>
</feature>
<dbReference type="PANTHER" id="PTHR33695:SF1">
    <property type="entry name" value="LIPOPROTEIN SIGNAL PEPTIDASE"/>
    <property type="match status" value="1"/>
</dbReference>
<dbReference type="RefSeq" id="WP_145305142.1">
    <property type="nucleotide sequence ID" value="NZ_SJPL01000001.1"/>
</dbReference>
<organism evidence="11 12">
    <name type="scientific">Crateriforma conspicua</name>
    <dbReference type="NCBI Taxonomy" id="2527996"/>
    <lineage>
        <taxon>Bacteria</taxon>
        <taxon>Pseudomonadati</taxon>
        <taxon>Planctomycetota</taxon>
        <taxon>Planctomycetia</taxon>
        <taxon>Planctomycetales</taxon>
        <taxon>Planctomycetaceae</taxon>
        <taxon>Crateriforma</taxon>
    </lineage>
</organism>
<keyword evidence="6 9" id="KW-0378">Hydrolase</keyword>
<keyword evidence="11" id="KW-0449">Lipoprotein</keyword>
<keyword evidence="5 9" id="KW-0064">Aspartyl protease</keyword>
<comment type="similarity">
    <text evidence="1 9 10">Belongs to the peptidase A8 family.</text>
</comment>
<keyword evidence="8 9" id="KW-0472">Membrane</keyword>
<evidence type="ECO:0000256" key="10">
    <source>
        <dbReference type="RuleBase" id="RU004181"/>
    </source>
</evidence>
<name>A0A5C5Y798_9PLAN</name>
<feature type="transmembrane region" description="Helical" evidence="9">
    <location>
        <begin position="123"/>
        <end position="141"/>
    </location>
</feature>
<comment type="caution">
    <text evidence="11">The sequence shown here is derived from an EMBL/GenBank/DDBJ whole genome shotgun (WGS) entry which is preliminary data.</text>
</comment>
<evidence type="ECO:0000256" key="2">
    <source>
        <dbReference type="ARBA" id="ARBA00022475"/>
    </source>
</evidence>
<dbReference type="EC" id="3.4.23.36" evidence="9"/>
<keyword evidence="7 9" id="KW-1133">Transmembrane helix</keyword>
<proteinExistence type="inferred from homology"/>
<keyword evidence="3 9" id="KW-0645">Protease</keyword>
<accession>A0A5C5Y798</accession>
<dbReference type="UniPathway" id="UPA00665"/>
<dbReference type="OrthoDB" id="9810259at2"/>
<comment type="pathway">
    <text evidence="9">Protein modification; lipoprotein biosynthesis (signal peptide cleavage).</text>
</comment>
<evidence type="ECO:0000256" key="6">
    <source>
        <dbReference type="ARBA" id="ARBA00022801"/>
    </source>
</evidence>
<feature type="transmembrane region" description="Helical" evidence="9">
    <location>
        <begin position="98"/>
        <end position="117"/>
    </location>
</feature>
<dbReference type="PRINTS" id="PR00781">
    <property type="entry name" value="LIPOSIGPTASE"/>
</dbReference>
<feature type="active site" evidence="9">
    <location>
        <position position="184"/>
    </location>
</feature>
<dbReference type="GO" id="GO:0004190">
    <property type="term" value="F:aspartic-type endopeptidase activity"/>
    <property type="evidence" value="ECO:0007669"/>
    <property type="project" value="UniProtKB-UniRule"/>
</dbReference>
<evidence type="ECO:0000256" key="9">
    <source>
        <dbReference type="HAMAP-Rule" id="MF_00161"/>
    </source>
</evidence>
<evidence type="ECO:0000256" key="8">
    <source>
        <dbReference type="ARBA" id="ARBA00023136"/>
    </source>
</evidence>
<comment type="function">
    <text evidence="9">This protein specifically catalyzes the removal of signal peptides from prolipoproteins.</text>
</comment>
<evidence type="ECO:0000256" key="3">
    <source>
        <dbReference type="ARBA" id="ARBA00022670"/>
    </source>
</evidence>
<keyword evidence="4 9" id="KW-0812">Transmembrane</keyword>
<evidence type="ECO:0000313" key="12">
    <source>
        <dbReference type="Proteomes" id="UP000317238"/>
    </source>
</evidence>
<dbReference type="AlphaFoldDB" id="A0A5C5Y798"/>
<dbReference type="HAMAP" id="MF_00161">
    <property type="entry name" value="LspA"/>
    <property type="match status" value="1"/>
</dbReference>
<feature type="transmembrane region" description="Helical" evidence="9">
    <location>
        <begin position="70"/>
        <end position="91"/>
    </location>
</feature>
<comment type="subcellular location">
    <subcellularLocation>
        <location evidence="9">Cell membrane</location>
        <topology evidence="9">Multi-pass membrane protein</topology>
    </subcellularLocation>
</comment>
<gene>
    <name evidence="9" type="primary">lspA</name>
    <name evidence="11" type="ORF">Pan14r_33740</name>
</gene>
<dbReference type="InterPro" id="IPR001872">
    <property type="entry name" value="Peptidase_A8"/>
</dbReference>
<dbReference type="EMBL" id="SJPL01000001">
    <property type="protein sequence ID" value="TWT71064.1"/>
    <property type="molecule type" value="Genomic_DNA"/>
</dbReference>
<keyword evidence="12" id="KW-1185">Reference proteome</keyword>
<evidence type="ECO:0000256" key="5">
    <source>
        <dbReference type="ARBA" id="ARBA00022750"/>
    </source>
</evidence>
<reference evidence="11 12" key="1">
    <citation type="submission" date="2019-02" db="EMBL/GenBank/DDBJ databases">
        <title>Deep-cultivation of Planctomycetes and their phenomic and genomic characterization uncovers novel biology.</title>
        <authorList>
            <person name="Wiegand S."/>
            <person name="Jogler M."/>
            <person name="Boedeker C."/>
            <person name="Pinto D."/>
            <person name="Vollmers J."/>
            <person name="Rivas-Marin E."/>
            <person name="Kohn T."/>
            <person name="Peeters S.H."/>
            <person name="Heuer A."/>
            <person name="Rast P."/>
            <person name="Oberbeckmann S."/>
            <person name="Bunk B."/>
            <person name="Jeske O."/>
            <person name="Meyerdierks A."/>
            <person name="Storesund J.E."/>
            <person name="Kallscheuer N."/>
            <person name="Luecker S."/>
            <person name="Lage O.M."/>
            <person name="Pohl T."/>
            <person name="Merkel B.J."/>
            <person name="Hornburger P."/>
            <person name="Mueller R.-W."/>
            <person name="Bruemmer F."/>
            <person name="Labrenz M."/>
            <person name="Spormann A.M."/>
            <person name="Op Den Camp H."/>
            <person name="Overmann J."/>
            <person name="Amann R."/>
            <person name="Jetten M.S.M."/>
            <person name="Mascher T."/>
            <person name="Medema M.H."/>
            <person name="Devos D.P."/>
            <person name="Kaster A.-K."/>
            <person name="Ovreas L."/>
            <person name="Rohde M."/>
            <person name="Galperin M.Y."/>
            <person name="Jogler C."/>
        </authorList>
    </citation>
    <scope>NUCLEOTIDE SEQUENCE [LARGE SCALE GENOMIC DNA]</scope>
    <source>
        <strain evidence="11 12">Pan14r</strain>
    </source>
</reference>
<evidence type="ECO:0000256" key="4">
    <source>
        <dbReference type="ARBA" id="ARBA00022692"/>
    </source>
</evidence>
<dbReference type="Pfam" id="PF01252">
    <property type="entry name" value="Peptidase_A8"/>
    <property type="match status" value="1"/>
</dbReference>
<dbReference type="GO" id="GO:0006508">
    <property type="term" value="P:proteolysis"/>
    <property type="evidence" value="ECO:0007669"/>
    <property type="project" value="UniProtKB-KW"/>
</dbReference>
<dbReference type="Proteomes" id="UP000317238">
    <property type="component" value="Unassembled WGS sequence"/>
</dbReference>
<dbReference type="GO" id="GO:0005886">
    <property type="term" value="C:plasma membrane"/>
    <property type="evidence" value="ECO:0007669"/>
    <property type="project" value="UniProtKB-SubCell"/>
</dbReference>
<keyword evidence="2 9" id="KW-1003">Cell membrane</keyword>
<evidence type="ECO:0000256" key="7">
    <source>
        <dbReference type="ARBA" id="ARBA00022989"/>
    </source>
</evidence>